<dbReference type="EMBL" id="RYFG02000026">
    <property type="protein sequence ID" value="TRX00513.1"/>
    <property type="molecule type" value="Genomic_DNA"/>
</dbReference>
<gene>
    <name evidence="2" type="ORF">EKO24_005895</name>
</gene>
<dbReference type="Proteomes" id="UP000733744">
    <property type="component" value="Unassembled WGS sequence"/>
</dbReference>
<evidence type="ECO:0000313" key="3">
    <source>
        <dbReference type="Proteomes" id="UP000733744"/>
    </source>
</evidence>
<feature type="chain" id="PRO_5046328558" evidence="1">
    <location>
        <begin position="26"/>
        <end position="122"/>
    </location>
</feature>
<feature type="signal peptide" evidence="1">
    <location>
        <begin position="1"/>
        <end position="25"/>
    </location>
</feature>
<name>A0ABY3CD68_9GAMM</name>
<sequence length="122" mass="13322">MSLKKVFIAFALFFAMLGFSGATFATEAKVNVSDSLKEVDAKIQIALEAVPAGNAEQLTTLIADASEKAKELDANYKFDFERTKVQKILRKARDAARKSDFPGAAQELKAAREGFANLKSFI</sequence>
<reference evidence="2 3" key="1">
    <citation type="journal article" date="2019" name="Antonie Van Leeuwenhoek">
        <title>Description of 'Ca. Methylobacter oryzae' KRF1, a novel species from the environmentally important Methylobacter clade 2.</title>
        <authorList>
            <person name="Khatri K."/>
            <person name="Mohite J.A."/>
            <person name="Pandit P.S."/>
            <person name="Bahulikar R."/>
            <person name="Rahalkar M.C."/>
        </authorList>
    </citation>
    <scope>NUCLEOTIDE SEQUENCE [LARGE SCALE GENOMIC DNA]</scope>
    <source>
        <strain evidence="2 3">KRF1</strain>
    </source>
</reference>
<keyword evidence="1" id="KW-0732">Signal</keyword>
<evidence type="ECO:0000313" key="2">
    <source>
        <dbReference type="EMBL" id="TRX00513.1"/>
    </source>
</evidence>
<comment type="caution">
    <text evidence="2">The sequence shown here is derived from an EMBL/GenBank/DDBJ whole genome shotgun (WGS) entry which is preliminary data.</text>
</comment>
<organism evidence="2 3">
    <name type="scientific">Candidatus Methylobacter oryzae</name>
    <dbReference type="NCBI Taxonomy" id="2497749"/>
    <lineage>
        <taxon>Bacteria</taxon>
        <taxon>Pseudomonadati</taxon>
        <taxon>Pseudomonadota</taxon>
        <taxon>Gammaproteobacteria</taxon>
        <taxon>Methylococcales</taxon>
        <taxon>Methylococcaceae</taxon>
        <taxon>Methylobacter</taxon>
    </lineage>
</organism>
<keyword evidence="3" id="KW-1185">Reference proteome</keyword>
<proteinExistence type="predicted"/>
<protein>
    <submittedName>
        <fullName evidence="2">Uncharacterized protein</fullName>
    </submittedName>
</protein>
<evidence type="ECO:0000256" key="1">
    <source>
        <dbReference type="SAM" id="SignalP"/>
    </source>
</evidence>
<accession>A0ABY3CD68</accession>
<dbReference type="RefSeq" id="WP_127027196.1">
    <property type="nucleotide sequence ID" value="NZ_RYFG02000026.1"/>
</dbReference>